<dbReference type="InterPro" id="IPR013083">
    <property type="entry name" value="Znf_RING/FYVE/PHD"/>
</dbReference>
<dbReference type="RefSeq" id="XP_020133956.1">
    <property type="nucleotide sequence ID" value="XM_020276713.1"/>
</dbReference>
<evidence type="ECO:0000256" key="1">
    <source>
        <dbReference type="SAM" id="MobiDB-lite"/>
    </source>
</evidence>
<accession>A0A1J9RBJ8</accession>
<evidence type="ECO:0000313" key="2">
    <source>
        <dbReference type="EMBL" id="OJD37928.1"/>
    </source>
</evidence>
<reference evidence="2 3" key="1">
    <citation type="submission" date="2016-10" db="EMBL/GenBank/DDBJ databases">
        <title>Proteomics and genomics reveal pathogen-plant mechanisms compatible with a hemibiotrophic lifestyle of Diplodia corticola.</title>
        <authorList>
            <person name="Fernandes I."/>
            <person name="De Jonge R."/>
            <person name="Van De Peer Y."/>
            <person name="Devreese B."/>
            <person name="Alves A."/>
            <person name="Esteves A.C."/>
        </authorList>
    </citation>
    <scope>NUCLEOTIDE SEQUENCE [LARGE SCALE GENOMIC DNA]</scope>
    <source>
        <strain evidence="2 3">CBS 112549</strain>
    </source>
</reference>
<sequence>MISMLSAFATPIRGAYLENTPEEIMERLAVEDDTNCPICCQPIAEIRRFQARMRALPMQFSEVTDIENNARPLHGSYVLLSASEVEYEDEEDFWCHGPQTPRCGHTYGRRCITTWFAKCRKDGLITTCPTCRIRIVDNPRSAILVGLVRDSLAAHDRGLAARRGLALSQAGPHSSRHHGLTIWDQFQPVTAATDAIADDHDRLHRHLRIRFDHRNVRSPCFLSRVFDDSFVGLALSAGSDYPPGIRFTSTAFQRLVFRFFGNALDMWNALRVPLIEQQDEGRVLCLDMDRLKADILDYMAAPFFREMPGMSDAPRGQNELWVMQEYRNFVASCLQLEEWQDFHVLTPPLLLCGSASDNTTQAATDTSRFPGAARRQRHHNTIKINMDTIGQICPDVLFEPTTAARVQSLKDEKDAKRSICMCYYIEADDSHQETPAPPPSPPLPQSRSKSVAANTVGGAATSGTAPPQPKTDTTTP</sequence>
<dbReference type="SUPFAM" id="SSF57850">
    <property type="entry name" value="RING/U-box"/>
    <property type="match status" value="1"/>
</dbReference>
<feature type="compositionally biased region" description="Pro residues" evidence="1">
    <location>
        <begin position="435"/>
        <end position="444"/>
    </location>
</feature>
<dbReference type="EMBL" id="MNUE01000005">
    <property type="protein sequence ID" value="OJD37928.1"/>
    <property type="molecule type" value="Genomic_DNA"/>
</dbReference>
<feature type="compositionally biased region" description="Polar residues" evidence="1">
    <location>
        <begin position="461"/>
        <end position="476"/>
    </location>
</feature>
<name>A0A1J9RBJ8_9PEZI</name>
<organism evidence="2 3">
    <name type="scientific">Diplodia corticola</name>
    <dbReference type="NCBI Taxonomy" id="236234"/>
    <lineage>
        <taxon>Eukaryota</taxon>
        <taxon>Fungi</taxon>
        <taxon>Dikarya</taxon>
        <taxon>Ascomycota</taxon>
        <taxon>Pezizomycotina</taxon>
        <taxon>Dothideomycetes</taxon>
        <taxon>Dothideomycetes incertae sedis</taxon>
        <taxon>Botryosphaeriales</taxon>
        <taxon>Botryosphaeriaceae</taxon>
        <taxon>Diplodia</taxon>
    </lineage>
</organism>
<dbReference type="AlphaFoldDB" id="A0A1J9RBJ8"/>
<protein>
    <recommendedName>
        <fullName evidence="4">RING-type domain-containing protein</fullName>
    </recommendedName>
</protein>
<keyword evidence="3" id="KW-1185">Reference proteome</keyword>
<dbReference type="Gene3D" id="3.30.40.10">
    <property type="entry name" value="Zinc/RING finger domain, C3HC4 (zinc finger)"/>
    <property type="match status" value="1"/>
</dbReference>
<evidence type="ECO:0008006" key="4">
    <source>
        <dbReference type="Google" id="ProtNLM"/>
    </source>
</evidence>
<dbReference type="Proteomes" id="UP000183809">
    <property type="component" value="Unassembled WGS sequence"/>
</dbReference>
<proteinExistence type="predicted"/>
<dbReference type="GeneID" id="31016974"/>
<gene>
    <name evidence="2" type="ORF">BKCO1_5000130</name>
</gene>
<comment type="caution">
    <text evidence="2">The sequence shown here is derived from an EMBL/GenBank/DDBJ whole genome shotgun (WGS) entry which is preliminary data.</text>
</comment>
<feature type="region of interest" description="Disordered" evidence="1">
    <location>
        <begin position="430"/>
        <end position="476"/>
    </location>
</feature>
<evidence type="ECO:0000313" key="3">
    <source>
        <dbReference type="Proteomes" id="UP000183809"/>
    </source>
</evidence>